<gene>
    <name evidence="7" type="ORF">PACLA_8A056180</name>
</gene>
<protein>
    <submittedName>
        <fullName evidence="7">Lysosome membrane 2-like</fullName>
    </submittedName>
</protein>
<keyword evidence="8" id="KW-1185">Reference proteome</keyword>
<evidence type="ECO:0000256" key="6">
    <source>
        <dbReference type="ARBA" id="ARBA00023180"/>
    </source>
</evidence>
<keyword evidence="6" id="KW-0325">Glycoprotein</keyword>
<sequence length="216" mass="24316">MVNRVVVIHSEAFVVTSPLLKALCLALISLFMKDVIHGVMEWGVTLKEDSTSFENWEKPEGDLFIEYYLFNITNTGAGGKPPEMKQIGPYTYMRKPTTNVTQRLGQTLTYDPKTEYQYDKSRSCTGCDPIKDRLTSVNYPLLVILRGIQAELAKNISEAAKNAENANRALLVNGIGLFQERSVNEFLWGYQDATFSFIASQLTRQSIPISTLYALQ</sequence>
<evidence type="ECO:0000313" key="7">
    <source>
        <dbReference type="EMBL" id="CAB3996674.1"/>
    </source>
</evidence>
<evidence type="ECO:0000256" key="3">
    <source>
        <dbReference type="ARBA" id="ARBA00022692"/>
    </source>
</evidence>
<comment type="caution">
    <text evidence="7">The sequence shown here is derived from an EMBL/GenBank/DDBJ whole genome shotgun (WGS) entry which is preliminary data.</text>
</comment>
<dbReference type="GO" id="GO:0016020">
    <property type="term" value="C:membrane"/>
    <property type="evidence" value="ECO:0007669"/>
    <property type="project" value="UniProtKB-SubCell"/>
</dbReference>
<evidence type="ECO:0000256" key="1">
    <source>
        <dbReference type="ARBA" id="ARBA00004370"/>
    </source>
</evidence>
<name>A0A6S7GTC4_PARCT</name>
<dbReference type="Proteomes" id="UP001152795">
    <property type="component" value="Unassembled WGS sequence"/>
</dbReference>
<dbReference type="EMBL" id="CACRXK020002923">
    <property type="protein sequence ID" value="CAB3996674.1"/>
    <property type="molecule type" value="Genomic_DNA"/>
</dbReference>
<feature type="non-terminal residue" evidence="7">
    <location>
        <position position="1"/>
    </location>
</feature>
<comment type="subcellular location">
    <subcellularLocation>
        <location evidence="1">Membrane</location>
    </subcellularLocation>
</comment>
<comment type="similarity">
    <text evidence="2">Belongs to the CD36 family.</text>
</comment>
<dbReference type="GO" id="GO:0005044">
    <property type="term" value="F:scavenger receptor activity"/>
    <property type="evidence" value="ECO:0007669"/>
    <property type="project" value="TreeGrafter"/>
</dbReference>
<dbReference type="GO" id="GO:0005737">
    <property type="term" value="C:cytoplasm"/>
    <property type="evidence" value="ECO:0007669"/>
    <property type="project" value="TreeGrafter"/>
</dbReference>
<dbReference type="OrthoDB" id="195015at2759"/>
<keyword evidence="4" id="KW-1133">Transmembrane helix</keyword>
<dbReference type="PANTHER" id="PTHR11923">
    <property type="entry name" value="SCAVENGER RECEPTOR CLASS B TYPE-1 SR-B1"/>
    <property type="match status" value="1"/>
</dbReference>
<keyword evidence="5" id="KW-0472">Membrane</keyword>
<reference evidence="7" key="1">
    <citation type="submission" date="2020-04" db="EMBL/GenBank/DDBJ databases">
        <authorList>
            <person name="Alioto T."/>
            <person name="Alioto T."/>
            <person name="Gomez Garrido J."/>
        </authorList>
    </citation>
    <scope>NUCLEOTIDE SEQUENCE</scope>
    <source>
        <strain evidence="7">A484AB</strain>
    </source>
</reference>
<proteinExistence type="inferred from homology"/>
<keyword evidence="3" id="KW-0812">Transmembrane</keyword>
<dbReference type="InterPro" id="IPR002159">
    <property type="entry name" value="CD36_fam"/>
</dbReference>
<organism evidence="7 8">
    <name type="scientific">Paramuricea clavata</name>
    <name type="common">Red gorgonian</name>
    <name type="synonym">Violescent sea-whip</name>
    <dbReference type="NCBI Taxonomy" id="317549"/>
    <lineage>
        <taxon>Eukaryota</taxon>
        <taxon>Metazoa</taxon>
        <taxon>Cnidaria</taxon>
        <taxon>Anthozoa</taxon>
        <taxon>Octocorallia</taxon>
        <taxon>Malacalcyonacea</taxon>
        <taxon>Plexauridae</taxon>
        <taxon>Paramuricea</taxon>
    </lineage>
</organism>
<evidence type="ECO:0000256" key="4">
    <source>
        <dbReference type="ARBA" id="ARBA00022989"/>
    </source>
</evidence>
<accession>A0A6S7GTC4</accession>
<evidence type="ECO:0000256" key="2">
    <source>
        <dbReference type="ARBA" id="ARBA00010532"/>
    </source>
</evidence>
<dbReference type="Pfam" id="PF01130">
    <property type="entry name" value="CD36"/>
    <property type="match status" value="1"/>
</dbReference>
<evidence type="ECO:0000313" key="8">
    <source>
        <dbReference type="Proteomes" id="UP001152795"/>
    </source>
</evidence>
<dbReference type="AlphaFoldDB" id="A0A6S7GTC4"/>
<evidence type="ECO:0000256" key="5">
    <source>
        <dbReference type="ARBA" id="ARBA00023136"/>
    </source>
</evidence>
<dbReference type="PANTHER" id="PTHR11923:SF51">
    <property type="entry name" value="LYSOSOME MEMBRANE PROTEIN 2"/>
    <property type="match status" value="1"/>
</dbReference>